<evidence type="ECO:0000313" key="4">
    <source>
        <dbReference type="EMBL" id="SMC10358.1"/>
    </source>
</evidence>
<comment type="similarity">
    <text evidence="1">Belongs to the 'GDXG' lipolytic enzyme family.</text>
</comment>
<dbReference type="RefSeq" id="WP_085798334.1">
    <property type="nucleotide sequence ID" value="NZ_FWXB01000001.1"/>
</dbReference>
<dbReference type="GO" id="GO:0004806">
    <property type="term" value="F:triacylglycerol lipase activity"/>
    <property type="evidence" value="ECO:0007669"/>
    <property type="project" value="TreeGrafter"/>
</dbReference>
<dbReference type="SUPFAM" id="SSF53474">
    <property type="entry name" value="alpha/beta-Hydrolases"/>
    <property type="match status" value="1"/>
</dbReference>
<name>A0A1X7BL29_9RHOB</name>
<dbReference type="Pfam" id="PF07859">
    <property type="entry name" value="Abhydrolase_3"/>
    <property type="match status" value="1"/>
</dbReference>
<accession>A0A1X7BL29</accession>
<dbReference type="Gene3D" id="3.40.50.1820">
    <property type="entry name" value="alpha/beta hydrolase"/>
    <property type="match status" value="1"/>
</dbReference>
<sequence length="299" mass="31777">MPVPLSPSAEARAFLADPANRNCWEFNASELPTMRADALTEAEACAPALAARHGVTLDWEDVAGIRSLLITPESWDGKAQLLYLYGGSFIMGSPLEDLFISSTLAARTGLQVVSPAYALAPEYPFPAGLNNALSVALALRPCAIAGESAGGNLALSVTRELLAKGIDLRGVALLSPAADMSPQFDPSDAPDDPTLHIPLVEEMPGIYAPGTDPFDPRLSPLYGSFGPEWPPCLITTGTRDRFVGICAQLARAMRASGGYADLRLWDGMWHVFEYYEAIPEAAASLAEIADFLNAHVGTC</sequence>
<reference evidence="4 5" key="1">
    <citation type="submission" date="2017-03" db="EMBL/GenBank/DDBJ databases">
        <authorList>
            <person name="Afonso C.L."/>
            <person name="Miller P.J."/>
            <person name="Scott M.A."/>
            <person name="Spackman E."/>
            <person name="Goraichik I."/>
            <person name="Dimitrov K.M."/>
            <person name="Suarez D.L."/>
            <person name="Swayne D.E."/>
        </authorList>
    </citation>
    <scope>NUCLEOTIDE SEQUENCE [LARGE SCALE GENOMIC DNA]</scope>
    <source>
        <strain evidence="4 5">CECT 7745</strain>
    </source>
</reference>
<proteinExistence type="inferred from homology"/>
<dbReference type="PANTHER" id="PTHR48081">
    <property type="entry name" value="AB HYDROLASE SUPERFAMILY PROTEIN C4A8.06C"/>
    <property type="match status" value="1"/>
</dbReference>
<protein>
    <submittedName>
        <fullName evidence="4">Putative acetyl-hydrolase LipR</fullName>
        <ecNumber evidence="4">3.1.1.-</ecNumber>
    </submittedName>
</protein>
<dbReference type="PANTHER" id="PTHR48081:SF30">
    <property type="entry name" value="ACETYL-HYDROLASE LIPR-RELATED"/>
    <property type="match status" value="1"/>
</dbReference>
<dbReference type="InterPro" id="IPR013094">
    <property type="entry name" value="AB_hydrolase_3"/>
</dbReference>
<dbReference type="OrthoDB" id="9806180at2"/>
<evidence type="ECO:0000256" key="2">
    <source>
        <dbReference type="ARBA" id="ARBA00022801"/>
    </source>
</evidence>
<dbReference type="InterPro" id="IPR050300">
    <property type="entry name" value="GDXG_lipolytic_enzyme"/>
</dbReference>
<dbReference type="Proteomes" id="UP000193224">
    <property type="component" value="Unassembled WGS sequence"/>
</dbReference>
<dbReference type="InterPro" id="IPR029058">
    <property type="entry name" value="AB_hydrolase_fold"/>
</dbReference>
<keyword evidence="5" id="KW-1185">Reference proteome</keyword>
<feature type="domain" description="Alpha/beta hydrolase fold-3" evidence="3">
    <location>
        <begin position="81"/>
        <end position="272"/>
    </location>
</feature>
<gene>
    <name evidence="4" type="primary">lipR</name>
    <name evidence="4" type="ORF">ROA7745_00164</name>
</gene>
<keyword evidence="2 4" id="KW-0378">Hydrolase</keyword>
<evidence type="ECO:0000313" key="5">
    <source>
        <dbReference type="Proteomes" id="UP000193224"/>
    </source>
</evidence>
<dbReference type="EMBL" id="FWXB01000001">
    <property type="protein sequence ID" value="SMC10358.1"/>
    <property type="molecule type" value="Genomic_DNA"/>
</dbReference>
<dbReference type="AlphaFoldDB" id="A0A1X7BL29"/>
<dbReference type="EC" id="3.1.1.-" evidence="4"/>
<evidence type="ECO:0000256" key="1">
    <source>
        <dbReference type="ARBA" id="ARBA00010515"/>
    </source>
</evidence>
<evidence type="ECO:0000259" key="3">
    <source>
        <dbReference type="Pfam" id="PF07859"/>
    </source>
</evidence>
<organism evidence="4 5">
    <name type="scientific">Roseovarius aestuarii</name>
    <dbReference type="NCBI Taxonomy" id="475083"/>
    <lineage>
        <taxon>Bacteria</taxon>
        <taxon>Pseudomonadati</taxon>
        <taxon>Pseudomonadota</taxon>
        <taxon>Alphaproteobacteria</taxon>
        <taxon>Rhodobacterales</taxon>
        <taxon>Roseobacteraceae</taxon>
        <taxon>Roseovarius</taxon>
    </lineage>
</organism>